<evidence type="ECO:0000313" key="2">
    <source>
        <dbReference type="Proteomes" id="UP000243297"/>
    </source>
</evidence>
<sequence>MKSKKVIDLVVNQLIKNAKKSLHTTSYRGIYHLDLRKLKGENLI</sequence>
<keyword evidence="2" id="KW-1185">Reference proteome</keyword>
<gene>
    <name evidence="1" type="ORF">SAMN02745191_1677</name>
</gene>
<accession>A0A1T4NL04</accession>
<dbReference type="STRING" id="118967.SAMN02745191_1677"/>
<evidence type="ECO:0000313" key="1">
    <source>
        <dbReference type="EMBL" id="SJZ79717.1"/>
    </source>
</evidence>
<dbReference type="AlphaFoldDB" id="A0A1T4NL04"/>
<organism evidence="1 2">
    <name type="scientific">Anaerorhabdus furcosa</name>
    <dbReference type="NCBI Taxonomy" id="118967"/>
    <lineage>
        <taxon>Bacteria</taxon>
        <taxon>Bacillati</taxon>
        <taxon>Bacillota</taxon>
        <taxon>Erysipelotrichia</taxon>
        <taxon>Erysipelotrichales</taxon>
        <taxon>Erysipelotrichaceae</taxon>
        <taxon>Anaerorhabdus</taxon>
    </lineage>
</organism>
<protein>
    <submittedName>
        <fullName evidence="1">Uncharacterized protein</fullName>
    </submittedName>
</protein>
<proteinExistence type="predicted"/>
<dbReference type="EMBL" id="FUWY01000004">
    <property type="protein sequence ID" value="SJZ79717.1"/>
    <property type="molecule type" value="Genomic_DNA"/>
</dbReference>
<name>A0A1T4NL04_9FIRM</name>
<dbReference type="Proteomes" id="UP000243297">
    <property type="component" value="Unassembled WGS sequence"/>
</dbReference>
<reference evidence="2" key="1">
    <citation type="submission" date="2017-02" db="EMBL/GenBank/DDBJ databases">
        <authorList>
            <person name="Varghese N."/>
            <person name="Submissions S."/>
        </authorList>
    </citation>
    <scope>NUCLEOTIDE SEQUENCE [LARGE SCALE GENOMIC DNA]</scope>
    <source>
        <strain evidence="2">ATCC 25662</strain>
    </source>
</reference>